<gene>
    <name evidence="5" type="ORF">GSOID_T00011538001</name>
</gene>
<protein>
    <recommendedName>
        <fullName evidence="4">SH3 domain-containing protein</fullName>
    </recommendedName>
</protein>
<evidence type="ECO:0000259" key="4">
    <source>
        <dbReference type="PROSITE" id="PS50002"/>
    </source>
</evidence>
<dbReference type="InterPro" id="IPR001452">
    <property type="entry name" value="SH3_domain"/>
</dbReference>
<dbReference type="Proteomes" id="UP000001307">
    <property type="component" value="Unassembled WGS sequence"/>
</dbReference>
<dbReference type="InParanoid" id="E4WXA7"/>
<keyword evidence="6" id="KW-1185">Reference proteome</keyword>
<proteinExistence type="predicted"/>
<accession>E4WXA7</accession>
<dbReference type="InterPro" id="IPR036028">
    <property type="entry name" value="SH3-like_dom_sf"/>
</dbReference>
<dbReference type="PROSITE" id="PS50002">
    <property type="entry name" value="SH3"/>
    <property type="match status" value="1"/>
</dbReference>
<sequence>MEYDTRKGRYYRNRSGLRQELNERAQDVHSQNNRISMFGPKDHCIPRHLAESDQKNQSHRISNMISSHLSLSTQNLSFVGQAVGQRTKQASKVAAKKTKEASKVVKHYAKAGWKVGKSEALQAASEIRSAATEVSHNVREHLSSRSSSSDESQRRSNRRSMPVMMMSAVPVSEHPAFCEGNKLANVPGMHPPSYEQALNDPTDPPYYARPPPSDASGPYGIIERVPYPEYDSSVYDIGGVMDDIPPEVPKRKAKAKRVRSTKDADIKRLSLTSCSDHTDPGIVSTTRLLSSSKKLDDQFVEISKPSILTSAFSNENTTSSYRCNEMMSKNSSFDESFIQAVNSSRALPPRPNSEALAQVDSPQPPPRPSLVKEHFPIRKVLQAQEPSFCTQRTTAIEFPKIIDSSFEIKIEYDSELHEDSAAECDLHRSKSMRDQLYDIEADIDNLLLSDDDEKDEFIVSLKTRKSVKSLEDEFLRKHKFPSLYRVIDDFDFGRDLYLTLYKGNFIIVKSIAEKYSKDGQIFFYGENSNTRKSGVFPSEFVEKVQVRASTSDSEAADWI</sequence>
<dbReference type="EMBL" id="FN653018">
    <property type="protein sequence ID" value="CBY21999.1"/>
    <property type="molecule type" value="Genomic_DNA"/>
</dbReference>
<dbReference type="AlphaFoldDB" id="E4WXA7"/>
<dbReference type="OrthoDB" id="10365659at2759"/>
<feature type="domain" description="SH3" evidence="4">
    <location>
        <begin position="479"/>
        <end position="546"/>
    </location>
</feature>
<feature type="region of interest" description="Disordered" evidence="3">
    <location>
        <begin position="345"/>
        <end position="371"/>
    </location>
</feature>
<evidence type="ECO:0000313" key="5">
    <source>
        <dbReference type="EMBL" id="CBY21999.1"/>
    </source>
</evidence>
<feature type="region of interest" description="Disordered" evidence="3">
    <location>
        <begin position="131"/>
        <end position="161"/>
    </location>
</feature>
<evidence type="ECO:0000256" key="3">
    <source>
        <dbReference type="SAM" id="MobiDB-lite"/>
    </source>
</evidence>
<evidence type="ECO:0000256" key="2">
    <source>
        <dbReference type="PROSITE-ProRule" id="PRU00192"/>
    </source>
</evidence>
<dbReference type="SUPFAM" id="SSF50044">
    <property type="entry name" value="SH3-domain"/>
    <property type="match status" value="1"/>
</dbReference>
<evidence type="ECO:0000313" key="6">
    <source>
        <dbReference type="Proteomes" id="UP000001307"/>
    </source>
</evidence>
<name>E4WXA7_OIKDI</name>
<evidence type="ECO:0000256" key="1">
    <source>
        <dbReference type="ARBA" id="ARBA00022443"/>
    </source>
</evidence>
<dbReference type="Gene3D" id="2.30.30.40">
    <property type="entry name" value="SH3 Domains"/>
    <property type="match status" value="1"/>
</dbReference>
<keyword evidence="1 2" id="KW-0728">SH3 domain</keyword>
<organism evidence="5">
    <name type="scientific">Oikopleura dioica</name>
    <name type="common">Tunicate</name>
    <dbReference type="NCBI Taxonomy" id="34765"/>
    <lineage>
        <taxon>Eukaryota</taxon>
        <taxon>Metazoa</taxon>
        <taxon>Chordata</taxon>
        <taxon>Tunicata</taxon>
        <taxon>Appendicularia</taxon>
        <taxon>Copelata</taxon>
        <taxon>Oikopleuridae</taxon>
        <taxon>Oikopleura</taxon>
    </lineage>
</organism>
<reference evidence="5" key="1">
    <citation type="journal article" date="2010" name="Science">
        <title>Plasticity of animal genome architecture unmasked by rapid evolution of a pelagic tunicate.</title>
        <authorList>
            <person name="Denoeud F."/>
            <person name="Henriet S."/>
            <person name="Mungpakdee S."/>
            <person name="Aury J.M."/>
            <person name="Da Silva C."/>
            <person name="Brinkmann H."/>
            <person name="Mikhaleva J."/>
            <person name="Olsen L.C."/>
            <person name="Jubin C."/>
            <person name="Canestro C."/>
            <person name="Bouquet J.M."/>
            <person name="Danks G."/>
            <person name="Poulain J."/>
            <person name="Campsteijn C."/>
            <person name="Adamski M."/>
            <person name="Cross I."/>
            <person name="Yadetie F."/>
            <person name="Muffato M."/>
            <person name="Louis A."/>
            <person name="Butcher S."/>
            <person name="Tsagkogeorga G."/>
            <person name="Konrad A."/>
            <person name="Singh S."/>
            <person name="Jensen M.F."/>
            <person name="Cong E.H."/>
            <person name="Eikeseth-Otteraa H."/>
            <person name="Noel B."/>
            <person name="Anthouard V."/>
            <person name="Porcel B.M."/>
            <person name="Kachouri-Lafond R."/>
            <person name="Nishino A."/>
            <person name="Ugolini M."/>
            <person name="Chourrout P."/>
            <person name="Nishida H."/>
            <person name="Aasland R."/>
            <person name="Huzurbazar S."/>
            <person name="Westhof E."/>
            <person name="Delsuc F."/>
            <person name="Lehrach H."/>
            <person name="Reinhardt R."/>
            <person name="Weissenbach J."/>
            <person name="Roy S.W."/>
            <person name="Artiguenave F."/>
            <person name="Postlethwait J.H."/>
            <person name="Manak J.R."/>
            <person name="Thompson E.M."/>
            <person name="Jaillon O."/>
            <person name="Du Pasquier L."/>
            <person name="Boudinot P."/>
            <person name="Liberles D.A."/>
            <person name="Volff J.N."/>
            <person name="Philippe H."/>
            <person name="Lenhard B."/>
            <person name="Roest Crollius H."/>
            <person name="Wincker P."/>
            <person name="Chourrout D."/>
        </authorList>
    </citation>
    <scope>NUCLEOTIDE SEQUENCE [LARGE SCALE GENOMIC DNA]</scope>
</reference>